<proteinExistence type="predicted"/>
<accession>A0A9W9LVR0</accession>
<evidence type="ECO:0000256" key="1">
    <source>
        <dbReference type="SAM" id="MobiDB-lite"/>
    </source>
</evidence>
<evidence type="ECO:0000313" key="3">
    <source>
        <dbReference type="Proteomes" id="UP001146351"/>
    </source>
</evidence>
<reference evidence="2" key="2">
    <citation type="journal article" date="2023" name="IMA Fungus">
        <title>Comparative genomic study of the Penicillium genus elucidates a diverse pangenome and 15 lateral gene transfer events.</title>
        <authorList>
            <person name="Petersen C."/>
            <person name="Sorensen T."/>
            <person name="Nielsen M.R."/>
            <person name="Sondergaard T.E."/>
            <person name="Sorensen J.L."/>
            <person name="Fitzpatrick D.A."/>
            <person name="Frisvad J.C."/>
            <person name="Nielsen K.L."/>
        </authorList>
    </citation>
    <scope>NUCLEOTIDE SEQUENCE</scope>
    <source>
        <strain evidence="2">IBT 21917</strain>
    </source>
</reference>
<dbReference type="AlphaFoldDB" id="A0A9W9LVR0"/>
<feature type="compositionally biased region" description="Low complexity" evidence="1">
    <location>
        <begin position="154"/>
        <end position="182"/>
    </location>
</feature>
<dbReference type="OrthoDB" id="5387413at2759"/>
<evidence type="ECO:0000313" key="2">
    <source>
        <dbReference type="EMBL" id="KAJ5179290.1"/>
    </source>
</evidence>
<sequence length="211" mass="23775">MPGPVEIVEPVLVVRDLHADELLVLDDFERHASNCAQCTSALNKNVRSLCDVGRLRAVDVTKYLYTQNGKPFSAVDKEGGRSMRVKLPRESSAVRSLLGVTEEVARTQSPPRGRAPPVRPLSGSYESRRPIIHQIQPRPRTPESDAVVRQIIERSPSTSSSRPHSIVYQSPRSSPSRSPSSRGSLYTYDNRDRAERRYESSRIYRLSDSYR</sequence>
<gene>
    <name evidence="2" type="ORF">N7492_002500</name>
</gene>
<feature type="region of interest" description="Disordered" evidence="1">
    <location>
        <begin position="98"/>
        <end position="211"/>
    </location>
</feature>
<keyword evidence="3" id="KW-1185">Reference proteome</keyword>
<feature type="compositionally biased region" description="Basic and acidic residues" evidence="1">
    <location>
        <begin position="189"/>
        <end position="202"/>
    </location>
</feature>
<dbReference type="Proteomes" id="UP001146351">
    <property type="component" value="Unassembled WGS sequence"/>
</dbReference>
<comment type="caution">
    <text evidence="2">The sequence shown here is derived from an EMBL/GenBank/DDBJ whole genome shotgun (WGS) entry which is preliminary data.</text>
</comment>
<name>A0A9W9LVR0_9EURO</name>
<protein>
    <submittedName>
        <fullName evidence="2">Uncharacterized protein</fullName>
    </submittedName>
</protein>
<organism evidence="2 3">
    <name type="scientific">Penicillium capsulatum</name>
    <dbReference type="NCBI Taxonomy" id="69766"/>
    <lineage>
        <taxon>Eukaryota</taxon>
        <taxon>Fungi</taxon>
        <taxon>Dikarya</taxon>
        <taxon>Ascomycota</taxon>
        <taxon>Pezizomycotina</taxon>
        <taxon>Eurotiomycetes</taxon>
        <taxon>Eurotiomycetidae</taxon>
        <taxon>Eurotiales</taxon>
        <taxon>Aspergillaceae</taxon>
        <taxon>Penicillium</taxon>
    </lineage>
</organism>
<dbReference type="EMBL" id="JAPQKO010000002">
    <property type="protein sequence ID" value="KAJ5179290.1"/>
    <property type="molecule type" value="Genomic_DNA"/>
</dbReference>
<reference evidence="2" key="1">
    <citation type="submission" date="2022-11" db="EMBL/GenBank/DDBJ databases">
        <authorList>
            <person name="Petersen C."/>
        </authorList>
    </citation>
    <scope>NUCLEOTIDE SEQUENCE</scope>
    <source>
        <strain evidence="2">IBT 21917</strain>
    </source>
</reference>